<evidence type="ECO:0000313" key="3">
    <source>
        <dbReference type="Proteomes" id="UP000078292"/>
    </source>
</evidence>
<keyword evidence="1" id="KW-0812">Transmembrane</keyword>
<dbReference type="OrthoDB" id="4793644at2"/>
<name>A0A1B7LY57_9MICC</name>
<protein>
    <submittedName>
        <fullName evidence="2">Uncharacterized protein</fullName>
    </submittedName>
</protein>
<keyword evidence="1" id="KW-1133">Transmembrane helix</keyword>
<comment type="caution">
    <text evidence="2">The sequence shown here is derived from an EMBL/GenBank/DDBJ whole genome shotgun (WGS) entry which is preliminary data.</text>
</comment>
<dbReference type="Proteomes" id="UP000078292">
    <property type="component" value="Unassembled WGS sequence"/>
</dbReference>
<proteinExistence type="predicted"/>
<dbReference type="InterPro" id="IPR025443">
    <property type="entry name" value="DUF4307"/>
</dbReference>
<keyword evidence="3" id="KW-1185">Reference proteome</keyword>
<reference evidence="2 3" key="1">
    <citation type="submission" date="2016-04" db="EMBL/GenBank/DDBJ databases">
        <title>First whole genome shotgun sequence of the bacterium Enteractinococcus sp. strain UASWS1574.</title>
        <authorList>
            <person name="Crovadore J."/>
            <person name="Chablais R."/>
            <person name="Lefort F."/>
        </authorList>
    </citation>
    <scope>NUCLEOTIDE SEQUENCE [LARGE SCALE GENOMIC DNA]</scope>
    <source>
        <strain evidence="2 3">UASWS1574</strain>
    </source>
</reference>
<feature type="transmembrane region" description="Helical" evidence="1">
    <location>
        <begin position="35"/>
        <end position="53"/>
    </location>
</feature>
<evidence type="ECO:0000313" key="2">
    <source>
        <dbReference type="EMBL" id="OAV60220.1"/>
    </source>
</evidence>
<accession>A0A1B7LY57</accession>
<dbReference type="STRING" id="1837282.A6F49_12600"/>
<gene>
    <name evidence="2" type="ORF">A6F49_12600</name>
</gene>
<keyword evidence="1" id="KW-0472">Membrane</keyword>
<dbReference type="AlphaFoldDB" id="A0A1B7LY57"/>
<dbReference type="RefSeq" id="WP_043057438.1">
    <property type="nucleotide sequence ID" value="NZ_LXEY01000020.1"/>
</dbReference>
<dbReference type="EMBL" id="LXEY01000020">
    <property type="protein sequence ID" value="OAV60220.1"/>
    <property type="molecule type" value="Genomic_DNA"/>
</dbReference>
<sequence length="162" mass="17598">MTANSNRAAPSADNSVATRYGDTKGFRLSKKSGRVIAIIALIAAIAVTFWFAFSSSSRMLAFKSVGYSITDETQAWVEFEVTKEPEATVACAVRVLSETAAVAGYRTVVIGPDENPDAAGKDLTKYYDTSLRTDHLGASGEVDTCWYVEDEEAPNISNFRDY</sequence>
<evidence type="ECO:0000256" key="1">
    <source>
        <dbReference type="SAM" id="Phobius"/>
    </source>
</evidence>
<organism evidence="2 3">
    <name type="scientific">Enteractinococcus helveticum</name>
    <dbReference type="NCBI Taxonomy" id="1837282"/>
    <lineage>
        <taxon>Bacteria</taxon>
        <taxon>Bacillati</taxon>
        <taxon>Actinomycetota</taxon>
        <taxon>Actinomycetes</taxon>
        <taxon>Micrococcales</taxon>
        <taxon>Micrococcaceae</taxon>
    </lineage>
</organism>
<dbReference type="Pfam" id="PF14155">
    <property type="entry name" value="DUF4307"/>
    <property type="match status" value="1"/>
</dbReference>